<accession>A0AAI9ZAY2</accession>
<dbReference type="GeneID" id="85332861"/>
<dbReference type="Proteomes" id="UP001240678">
    <property type="component" value="Unassembled WGS sequence"/>
</dbReference>
<feature type="non-terminal residue" evidence="2">
    <location>
        <position position="1"/>
    </location>
</feature>
<dbReference type="AlphaFoldDB" id="A0AAI9ZAY2"/>
<feature type="compositionally biased region" description="Low complexity" evidence="1">
    <location>
        <begin position="59"/>
        <end position="71"/>
    </location>
</feature>
<name>A0AAI9ZAY2_9PEZI</name>
<dbReference type="EMBL" id="MOOE01000001">
    <property type="protein sequence ID" value="KAK1539804.1"/>
    <property type="molecule type" value="Genomic_DNA"/>
</dbReference>
<organism evidence="2 3">
    <name type="scientific">Colletotrichum costaricense</name>
    <dbReference type="NCBI Taxonomy" id="1209916"/>
    <lineage>
        <taxon>Eukaryota</taxon>
        <taxon>Fungi</taxon>
        <taxon>Dikarya</taxon>
        <taxon>Ascomycota</taxon>
        <taxon>Pezizomycotina</taxon>
        <taxon>Sordariomycetes</taxon>
        <taxon>Hypocreomycetidae</taxon>
        <taxon>Glomerellales</taxon>
        <taxon>Glomerellaceae</taxon>
        <taxon>Colletotrichum</taxon>
        <taxon>Colletotrichum acutatum species complex</taxon>
    </lineage>
</organism>
<protein>
    <submittedName>
        <fullName evidence="2">Uncharacterized protein</fullName>
    </submittedName>
</protein>
<feature type="region of interest" description="Disordered" evidence="1">
    <location>
        <begin position="398"/>
        <end position="420"/>
    </location>
</feature>
<proteinExistence type="predicted"/>
<keyword evidence="3" id="KW-1185">Reference proteome</keyword>
<evidence type="ECO:0000256" key="1">
    <source>
        <dbReference type="SAM" id="MobiDB-lite"/>
    </source>
</evidence>
<feature type="region of interest" description="Disordered" evidence="1">
    <location>
        <begin position="187"/>
        <end position="215"/>
    </location>
</feature>
<evidence type="ECO:0000313" key="2">
    <source>
        <dbReference type="EMBL" id="KAK1539804.1"/>
    </source>
</evidence>
<sequence>PKLALLYTSPAPLPPAHTVGLPSEPTGDQTPRGMDDPNRRRRQNEAPMHPTSNPRYNVQQQQQQQQDPLQQRRNMATGSTERYNRPAPLNTSPSQARGMGSTGSYSTYNYQEPVAGSFNAPMAANTMHYPSGYSQDGRPAQNFGGYNAAMTMGYDNLTGATGSVYDNQAQFQRQPAAAPILPTDVSTSYFSNDPSSSTGTSNLPHAQPASATATAYQQPQMANYQANIPNVGAMPQQTSSADVSMEEQDYSATGGLEEKWMEYQSALRGVFQNVRNGVLESASQSLLDVSNWLLTQVVDLGLNLDDQNLHGDRIKLWNDFNHAWLSLFQMQKDLMEPGRQLQRSQTLVPKEGLEKMGKELVRLCDGIERHGLVDYQYGVWEQQIIEIIEACLDQYEANEESSGNGGGGAQTGSGSHQGSR</sequence>
<feature type="region of interest" description="Disordered" evidence="1">
    <location>
        <begin position="1"/>
        <end position="103"/>
    </location>
</feature>
<comment type="caution">
    <text evidence="2">The sequence shown here is derived from an EMBL/GenBank/DDBJ whole genome shotgun (WGS) entry which is preliminary data.</text>
</comment>
<gene>
    <name evidence="2" type="ORF">CCOS01_01118</name>
</gene>
<evidence type="ECO:0000313" key="3">
    <source>
        <dbReference type="Proteomes" id="UP001240678"/>
    </source>
</evidence>
<dbReference type="RefSeq" id="XP_060320752.1">
    <property type="nucleotide sequence ID" value="XM_060449314.1"/>
</dbReference>
<reference evidence="2 3" key="1">
    <citation type="submission" date="2016-10" db="EMBL/GenBank/DDBJ databases">
        <title>The genome sequence of Colletotrichum fioriniae PJ7.</title>
        <authorList>
            <person name="Baroncelli R."/>
        </authorList>
    </citation>
    <scope>NUCLEOTIDE SEQUENCE [LARGE SCALE GENOMIC DNA]</scope>
    <source>
        <strain evidence="2 3">IMI 309622</strain>
    </source>
</reference>
<feature type="compositionally biased region" description="Polar residues" evidence="1">
    <location>
        <begin position="72"/>
        <end position="81"/>
    </location>
</feature>